<proteinExistence type="predicted"/>
<gene>
    <name evidence="1" type="ORF">MM415A03880_0005</name>
</gene>
<dbReference type="EMBL" id="MT141776">
    <property type="protein sequence ID" value="QJA70245.1"/>
    <property type="molecule type" value="Genomic_DNA"/>
</dbReference>
<evidence type="ECO:0000313" key="1">
    <source>
        <dbReference type="EMBL" id="QJA70245.1"/>
    </source>
</evidence>
<accession>A0A6M3JMB7</accession>
<dbReference type="AlphaFoldDB" id="A0A6M3JMB7"/>
<sequence length="90" mass="10735">MFETYYRRKALTTKAVQYDGTKEMAEDLASEYFHLEIYGSNLYFSLYYDEEELISNGDWLLIDEGKHVFEVVEKDLFDDIYEEIDDESST</sequence>
<name>A0A6M3JMB7_9ZZZZ</name>
<reference evidence="1" key="1">
    <citation type="submission" date="2020-03" db="EMBL/GenBank/DDBJ databases">
        <title>The deep terrestrial virosphere.</title>
        <authorList>
            <person name="Holmfeldt K."/>
            <person name="Nilsson E."/>
            <person name="Simone D."/>
            <person name="Lopez-Fernandez M."/>
            <person name="Wu X."/>
            <person name="de Brujin I."/>
            <person name="Lundin D."/>
            <person name="Andersson A."/>
            <person name="Bertilsson S."/>
            <person name="Dopson M."/>
        </authorList>
    </citation>
    <scope>NUCLEOTIDE SEQUENCE</scope>
    <source>
        <strain evidence="1">MM415A03880</strain>
    </source>
</reference>
<organism evidence="1">
    <name type="scientific">viral metagenome</name>
    <dbReference type="NCBI Taxonomy" id="1070528"/>
    <lineage>
        <taxon>unclassified sequences</taxon>
        <taxon>metagenomes</taxon>
        <taxon>organismal metagenomes</taxon>
    </lineage>
</organism>
<protein>
    <submittedName>
        <fullName evidence="1">Uncharacterized protein</fullName>
    </submittedName>
</protein>